<evidence type="ECO:0000313" key="2">
    <source>
        <dbReference type="Proteomes" id="UP000054636"/>
    </source>
</evidence>
<comment type="caution">
    <text evidence="1">The sequence shown here is derived from an EMBL/GenBank/DDBJ whole genome shotgun (WGS) entry which is preliminary data.</text>
</comment>
<dbReference type="Gene3D" id="3.40.50.720">
    <property type="entry name" value="NAD(P)-binding Rossmann-like Domain"/>
    <property type="match status" value="1"/>
</dbReference>
<evidence type="ECO:0008006" key="3">
    <source>
        <dbReference type="Google" id="ProtNLM"/>
    </source>
</evidence>
<protein>
    <recommendedName>
        <fullName evidence="3">Enoyl reductase (ER) domain-containing protein</fullName>
    </recommendedName>
</protein>
<dbReference type="PANTHER" id="PTHR45033">
    <property type="match status" value="1"/>
</dbReference>
<organism evidence="1 2">
    <name type="scientific">Phytophthora nicotianae</name>
    <name type="common">Potato buckeye rot agent</name>
    <name type="synonym">Phytophthora parasitica</name>
    <dbReference type="NCBI Taxonomy" id="4792"/>
    <lineage>
        <taxon>Eukaryota</taxon>
        <taxon>Sar</taxon>
        <taxon>Stramenopiles</taxon>
        <taxon>Oomycota</taxon>
        <taxon>Peronosporomycetes</taxon>
        <taxon>Peronosporales</taxon>
        <taxon>Peronosporaceae</taxon>
        <taxon>Phytophthora</taxon>
    </lineage>
</organism>
<dbReference type="Proteomes" id="UP000054636">
    <property type="component" value="Unassembled WGS sequence"/>
</dbReference>
<dbReference type="SUPFAM" id="SSF51735">
    <property type="entry name" value="NAD(P)-binding Rossmann-fold domains"/>
    <property type="match status" value="1"/>
</dbReference>
<reference evidence="1 2" key="1">
    <citation type="submission" date="2015-11" db="EMBL/GenBank/DDBJ databases">
        <title>Genomes and virulence difference between two physiological races of Phytophthora nicotianae.</title>
        <authorList>
            <person name="Liu H."/>
            <person name="Ma X."/>
            <person name="Yu H."/>
            <person name="Fang D."/>
            <person name="Li Y."/>
            <person name="Wang X."/>
            <person name="Wang W."/>
            <person name="Dong Y."/>
            <person name="Xiao B."/>
        </authorList>
    </citation>
    <scope>NUCLEOTIDE SEQUENCE [LARGE SCALE GENOMIC DNA]</scope>
    <source>
        <strain evidence="2">race 1</strain>
    </source>
</reference>
<dbReference type="Gene3D" id="3.90.180.10">
    <property type="entry name" value="Medium-chain alcohol dehydrogenases, catalytic domain"/>
    <property type="match status" value="1"/>
</dbReference>
<name>A0A0W8D430_PHYNI</name>
<dbReference type="EMBL" id="LNFP01000611">
    <property type="protein sequence ID" value="KUF91161.1"/>
    <property type="molecule type" value="Genomic_DNA"/>
</dbReference>
<dbReference type="InterPro" id="IPR036291">
    <property type="entry name" value="NAD(P)-bd_dom_sf"/>
</dbReference>
<dbReference type="AlphaFoldDB" id="A0A0W8D430"/>
<dbReference type="PANTHER" id="PTHR45033:SF2">
    <property type="entry name" value="ZINC-TYPE ALCOHOL DEHYDROGENASE-LIKE PROTEIN C1773.06C"/>
    <property type="match status" value="1"/>
</dbReference>
<sequence length="132" mass="13973">MKRESLGGNVDGVLRQYIALPAQVLTKVPEESDVSFVQMASLVASGVTAWNALFGVQPLKAGQTVLFQGTGGVSIIGLQLAKAAGATTIITSSSDEKLKFVQENRNEVLEAFDYLQAGCHIGKVGIEIKHEA</sequence>
<proteinExistence type="predicted"/>
<accession>A0A0W8D430</accession>
<gene>
    <name evidence="1" type="ORF">AM588_10009661</name>
</gene>
<evidence type="ECO:0000313" key="1">
    <source>
        <dbReference type="EMBL" id="KUF91161.1"/>
    </source>
</evidence>
<dbReference type="InterPro" id="IPR052711">
    <property type="entry name" value="Zinc_ADH-like"/>
</dbReference>